<protein>
    <submittedName>
        <fullName evidence="3">Pilus assembly protein CpaF</fullName>
    </submittedName>
</protein>
<dbReference type="InterPro" id="IPR050921">
    <property type="entry name" value="T4SS_GSP_E_ATPase"/>
</dbReference>
<dbReference type="InterPro" id="IPR027417">
    <property type="entry name" value="P-loop_NTPase"/>
</dbReference>
<comment type="caution">
    <text evidence="3">The sequence shown here is derived from an EMBL/GenBank/DDBJ whole genome shotgun (WGS) entry which is preliminary data.</text>
</comment>
<dbReference type="AlphaFoldDB" id="A0A7W5D254"/>
<dbReference type="PANTHER" id="PTHR30486">
    <property type="entry name" value="TWITCHING MOTILITY PROTEIN PILT"/>
    <property type="match status" value="1"/>
</dbReference>
<dbReference type="Proteomes" id="UP000530850">
    <property type="component" value="Unassembled WGS sequence"/>
</dbReference>
<evidence type="ECO:0000313" key="4">
    <source>
        <dbReference type="Proteomes" id="UP000530850"/>
    </source>
</evidence>
<dbReference type="InterPro" id="IPR001482">
    <property type="entry name" value="T2SS/T4SS_dom"/>
</dbReference>
<evidence type="ECO:0000259" key="2">
    <source>
        <dbReference type="SMART" id="SM00382"/>
    </source>
</evidence>
<dbReference type="CDD" id="cd01130">
    <property type="entry name" value="VirB11-like_ATPase"/>
    <property type="match status" value="1"/>
</dbReference>
<evidence type="ECO:0000313" key="3">
    <source>
        <dbReference type="EMBL" id="MBB3171267.1"/>
    </source>
</evidence>
<name>A0A7W5D254_9ACTN</name>
<reference evidence="3 4" key="1">
    <citation type="submission" date="2020-08" db="EMBL/GenBank/DDBJ databases">
        <title>Sequencing the genomes of 1000 actinobacteria strains.</title>
        <authorList>
            <person name="Klenk H.-P."/>
        </authorList>
    </citation>
    <scope>NUCLEOTIDE SEQUENCE [LARGE SCALE GENOMIC DNA]</scope>
    <source>
        <strain evidence="3 4">DSM 22242</strain>
    </source>
</reference>
<organism evidence="3 4">
    <name type="scientific">Parvibacter caecicola</name>
    <dbReference type="NCBI Taxonomy" id="747645"/>
    <lineage>
        <taxon>Bacteria</taxon>
        <taxon>Bacillati</taxon>
        <taxon>Actinomycetota</taxon>
        <taxon>Coriobacteriia</taxon>
        <taxon>Coriobacteriales</taxon>
        <taxon>Coriobacteriaceae</taxon>
        <taxon>Parvibacter</taxon>
    </lineage>
</organism>
<dbReference type="SUPFAM" id="SSF52540">
    <property type="entry name" value="P-loop containing nucleoside triphosphate hydrolases"/>
    <property type="match status" value="1"/>
</dbReference>
<evidence type="ECO:0000256" key="1">
    <source>
        <dbReference type="ARBA" id="ARBA00006611"/>
    </source>
</evidence>
<proteinExistence type="inferred from homology"/>
<dbReference type="PANTHER" id="PTHR30486:SF6">
    <property type="entry name" value="TYPE IV PILUS RETRACTATION ATPASE PILT"/>
    <property type="match status" value="1"/>
</dbReference>
<dbReference type="Gene3D" id="3.40.50.300">
    <property type="entry name" value="P-loop containing nucleotide triphosphate hydrolases"/>
    <property type="match status" value="1"/>
</dbReference>
<accession>A0A7W5D254</accession>
<comment type="similarity">
    <text evidence="1">Belongs to the GSP E family.</text>
</comment>
<dbReference type="GO" id="GO:0016887">
    <property type="term" value="F:ATP hydrolysis activity"/>
    <property type="evidence" value="ECO:0007669"/>
    <property type="project" value="InterPro"/>
</dbReference>
<dbReference type="SMART" id="SM00382">
    <property type="entry name" value="AAA"/>
    <property type="match status" value="1"/>
</dbReference>
<gene>
    <name evidence="3" type="ORF">FHR31_001085</name>
</gene>
<dbReference type="Pfam" id="PF00437">
    <property type="entry name" value="T2SSE"/>
    <property type="match status" value="1"/>
</dbReference>
<feature type="domain" description="AAA+ ATPase" evidence="2">
    <location>
        <begin position="217"/>
        <end position="371"/>
    </location>
</feature>
<dbReference type="EMBL" id="JACHYA010000003">
    <property type="protein sequence ID" value="MBB3171267.1"/>
    <property type="molecule type" value="Genomic_DNA"/>
</dbReference>
<dbReference type="GeneID" id="93356259"/>
<dbReference type="InterPro" id="IPR003593">
    <property type="entry name" value="AAA+_ATPase"/>
</dbReference>
<dbReference type="Gene3D" id="3.30.450.380">
    <property type="match status" value="1"/>
</dbReference>
<sequence length="439" mass="48743">MAVTLLERVQRTAAPERPERRPVQNVEDLREAVQRYVPSEVVAALLEEDPFRARNELRSACRQVFAEPAWAAVGAERRDSLTQELVAVVFGMGPLEPLLADESITEITVNKGGAVWVERDGVMRPTEASFASDAQVRGLIDRILGPLGRRIDESSPSVSARLPQGHRVHAVVPPVSPDGPVLAIRKFSRKVFSLPQLVEAGSLEQEAAQFLHWAVASRQSIAVLGGTGSGKTTLLNALSLSIPTEERIITIEDSLELKFSEHPQVVRLEVRHQNAEGLGEVTIRSLVVDSLRMRPDRIIVGECRGGEALDMLTAMNTGHDGSLTTLHANSPQECIDRLVTMCRYVVDLPPDVIEAQIGHAFQLMVQTQRHRGGRRFISAIAAVGFCPDTRRCQVLPLYQRLSPSEEGQWLEVPEWVDRLVEEDLATEEEVRQWRRALCR</sequence>
<dbReference type="RefSeq" id="WP_211329060.1">
    <property type="nucleotide sequence ID" value="NZ_JACHYA010000003.1"/>
</dbReference>